<evidence type="ECO:0000256" key="5">
    <source>
        <dbReference type="ARBA" id="ARBA00022692"/>
    </source>
</evidence>
<dbReference type="EMBL" id="JACHOT010000001">
    <property type="protein sequence ID" value="MBB4648511.1"/>
    <property type="molecule type" value="Genomic_DNA"/>
</dbReference>
<feature type="transmembrane region" description="Helical" evidence="8">
    <location>
        <begin position="159"/>
        <end position="180"/>
    </location>
</feature>
<evidence type="ECO:0000256" key="7">
    <source>
        <dbReference type="ARBA" id="ARBA00023136"/>
    </source>
</evidence>
<reference evidence="10 11" key="1">
    <citation type="submission" date="2020-08" db="EMBL/GenBank/DDBJ databases">
        <title>Genomic Encyclopedia of Type Strains, Phase IV (KMG-IV): sequencing the most valuable type-strain genomes for metagenomic binning, comparative biology and taxonomic classification.</title>
        <authorList>
            <person name="Goeker M."/>
        </authorList>
    </citation>
    <scope>NUCLEOTIDE SEQUENCE [LARGE SCALE GENOMIC DNA]</scope>
    <source>
        <strain evidence="10 11">DSM 7050</strain>
    </source>
</reference>
<dbReference type="Proteomes" id="UP000539538">
    <property type="component" value="Unassembled WGS sequence"/>
</dbReference>
<keyword evidence="5 8" id="KW-0812">Transmembrane</keyword>
<feature type="transmembrane region" description="Helical" evidence="8">
    <location>
        <begin position="7"/>
        <end position="29"/>
    </location>
</feature>
<evidence type="ECO:0000259" key="9">
    <source>
        <dbReference type="Pfam" id="PF12832"/>
    </source>
</evidence>
<evidence type="ECO:0000256" key="8">
    <source>
        <dbReference type="SAM" id="Phobius"/>
    </source>
</evidence>
<evidence type="ECO:0000256" key="4">
    <source>
        <dbReference type="ARBA" id="ARBA00022519"/>
    </source>
</evidence>
<keyword evidence="11" id="KW-1185">Reference proteome</keyword>
<keyword evidence="4" id="KW-0997">Cell inner membrane</keyword>
<keyword evidence="7 8" id="KW-0472">Membrane</keyword>
<protein>
    <submittedName>
        <fullName evidence="10">PPP family 3-phenylpropionic acid transporter</fullName>
    </submittedName>
</protein>
<proteinExistence type="predicted"/>
<feature type="transmembrane region" description="Helical" evidence="8">
    <location>
        <begin position="132"/>
        <end position="153"/>
    </location>
</feature>
<sequence length="389" mass="40781">MPAGLRFSLLYAALFFELGINLPFFPVWLRSQHLDDGRIGIILAMPLLARVVANPVVTAVADRQARLSGALLICAAAVAIGTPLLGATSTFLPILLLVAAIGLAQGPLIALADAVTLRATRTTVPAIDYGRVRLWGSIAFAMANISGGMLLMWFEPDMIIWLLTASALLTTLTALTVARLPSTRHSERHAFRPSGSAGPLIVLVVIGAACVQASHGLIYAFGTLHWHSTGIGKGMTGMLWALGVVSEIAVFAIAGRLVGNARAAMFLLLLGAAVATGRWLCMAFDPNVELLAVFQLTHGFTFGATHVGSIVVLAQLAAPAMQAQVQGWLAGAWAGLMALLTALCGQVYAGWGERTYLLMAGVAATGMVLIAVAALSVGRSRRQLQVLET</sequence>
<dbReference type="PIRSF" id="PIRSF004925">
    <property type="entry name" value="HcaT"/>
    <property type="match status" value="1"/>
</dbReference>
<dbReference type="RefSeq" id="WP_183260086.1">
    <property type="nucleotide sequence ID" value="NZ_BAAAVZ010000008.1"/>
</dbReference>
<evidence type="ECO:0000256" key="2">
    <source>
        <dbReference type="ARBA" id="ARBA00022448"/>
    </source>
</evidence>
<accession>A0ABR6KXF0</accession>
<feature type="transmembrane region" description="Helical" evidence="8">
    <location>
        <begin position="91"/>
        <end position="111"/>
    </location>
</feature>
<dbReference type="InterPro" id="IPR026032">
    <property type="entry name" value="HcaT-like"/>
</dbReference>
<feature type="transmembrane region" description="Helical" evidence="8">
    <location>
        <begin position="234"/>
        <end position="254"/>
    </location>
</feature>
<feature type="transmembrane region" description="Helical" evidence="8">
    <location>
        <begin position="67"/>
        <end position="85"/>
    </location>
</feature>
<comment type="subcellular location">
    <subcellularLocation>
        <location evidence="1">Cell inner membrane</location>
        <topology evidence="1">Multi-pass membrane protein</topology>
    </subcellularLocation>
</comment>
<keyword evidence="6 8" id="KW-1133">Transmembrane helix</keyword>
<feature type="domain" description="Major facilitator superfamily associated" evidence="9">
    <location>
        <begin position="6"/>
        <end position="348"/>
    </location>
</feature>
<feature type="transmembrane region" description="Helical" evidence="8">
    <location>
        <begin position="200"/>
        <end position="222"/>
    </location>
</feature>
<feature type="transmembrane region" description="Helical" evidence="8">
    <location>
        <begin position="41"/>
        <end position="60"/>
    </location>
</feature>
<feature type="transmembrane region" description="Helical" evidence="8">
    <location>
        <begin position="355"/>
        <end position="377"/>
    </location>
</feature>
<dbReference type="Pfam" id="PF12832">
    <property type="entry name" value="MFS_1_like"/>
    <property type="match status" value="1"/>
</dbReference>
<dbReference type="PANTHER" id="PTHR23522:SF10">
    <property type="entry name" value="3-PHENYLPROPIONIC ACID TRANSPORTER-RELATED"/>
    <property type="match status" value="1"/>
</dbReference>
<feature type="transmembrane region" description="Helical" evidence="8">
    <location>
        <begin position="261"/>
        <end position="280"/>
    </location>
</feature>
<feature type="transmembrane region" description="Helical" evidence="8">
    <location>
        <begin position="328"/>
        <end position="349"/>
    </location>
</feature>
<gene>
    <name evidence="10" type="ORF">GGQ99_000233</name>
</gene>
<feature type="transmembrane region" description="Helical" evidence="8">
    <location>
        <begin position="292"/>
        <end position="316"/>
    </location>
</feature>
<evidence type="ECO:0000256" key="3">
    <source>
        <dbReference type="ARBA" id="ARBA00022475"/>
    </source>
</evidence>
<name>A0ABR6KXF0_9HYPH</name>
<evidence type="ECO:0000256" key="6">
    <source>
        <dbReference type="ARBA" id="ARBA00022989"/>
    </source>
</evidence>
<comment type="caution">
    <text evidence="10">The sequence shown here is derived from an EMBL/GenBank/DDBJ whole genome shotgun (WGS) entry which is preliminary data.</text>
</comment>
<dbReference type="InterPro" id="IPR036259">
    <property type="entry name" value="MFS_trans_sf"/>
</dbReference>
<evidence type="ECO:0000313" key="10">
    <source>
        <dbReference type="EMBL" id="MBB4648511.1"/>
    </source>
</evidence>
<dbReference type="PANTHER" id="PTHR23522">
    <property type="entry name" value="BLL5896 PROTEIN"/>
    <property type="match status" value="1"/>
</dbReference>
<dbReference type="SUPFAM" id="SSF103473">
    <property type="entry name" value="MFS general substrate transporter"/>
    <property type="match status" value="1"/>
</dbReference>
<keyword evidence="2" id="KW-0813">Transport</keyword>
<keyword evidence="3" id="KW-1003">Cell membrane</keyword>
<evidence type="ECO:0000313" key="11">
    <source>
        <dbReference type="Proteomes" id="UP000539538"/>
    </source>
</evidence>
<dbReference type="InterPro" id="IPR024989">
    <property type="entry name" value="MFS_assoc_dom"/>
</dbReference>
<evidence type="ECO:0000256" key="1">
    <source>
        <dbReference type="ARBA" id="ARBA00004429"/>
    </source>
</evidence>
<dbReference type="Gene3D" id="1.20.1250.20">
    <property type="entry name" value="MFS general substrate transporter like domains"/>
    <property type="match status" value="2"/>
</dbReference>
<dbReference type="NCBIfam" id="NF037955">
    <property type="entry name" value="mfs"/>
    <property type="match status" value="1"/>
</dbReference>
<organism evidence="10 11">
    <name type="scientific">Aminobacter niigataensis</name>
    <dbReference type="NCBI Taxonomy" id="83265"/>
    <lineage>
        <taxon>Bacteria</taxon>
        <taxon>Pseudomonadati</taxon>
        <taxon>Pseudomonadota</taxon>
        <taxon>Alphaproteobacteria</taxon>
        <taxon>Hyphomicrobiales</taxon>
        <taxon>Phyllobacteriaceae</taxon>
        <taxon>Aminobacter</taxon>
    </lineage>
</organism>